<evidence type="ECO:0000259" key="27">
    <source>
        <dbReference type="PROSITE" id="PS50011"/>
    </source>
</evidence>
<dbReference type="InterPro" id="IPR007828">
    <property type="entry name" value="Inositol_oxygenase"/>
</dbReference>
<dbReference type="EC" id="1.13.99.1" evidence="5"/>
<feature type="binding site" evidence="24">
    <location>
        <position position="802"/>
    </location>
    <ligand>
        <name>Fe cation</name>
        <dbReference type="ChEBI" id="CHEBI:24875"/>
        <label>1</label>
    </ligand>
</feature>
<keyword evidence="20 24" id="KW-0408">Iron</keyword>
<dbReference type="Pfam" id="PF07714">
    <property type="entry name" value="PK_Tyr_Ser-Thr"/>
    <property type="match status" value="1"/>
</dbReference>
<dbReference type="SMART" id="SM00220">
    <property type="entry name" value="S_TKc"/>
    <property type="match status" value="1"/>
</dbReference>
<dbReference type="Pfam" id="PF14476">
    <property type="entry name" value="Chloroplast_duf"/>
    <property type="match status" value="1"/>
</dbReference>
<evidence type="ECO:0000256" key="16">
    <source>
        <dbReference type="ARBA" id="ARBA00022777"/>
    </source>
</evidence>
<dbReference type="GO" id="GO:0004674">
    <property type="term" value="F:protein serine/threonine kinase activity"/>
    <property type="evidence" value="ECO:0007669"/>
    <property type="project" value="UniProtKB-KW"/>
</dbReference>
<dbReference type="GO" id="GO:0005506">
    <property type="term" value="F:iron ion binding"/>
    <property type="evidence" value="ECO:0007669"/>
    <property type="project" value="InterPro"/>
</dbReference>
<dbReference type="GO" id="GO:0019853">
    <property type="term" value="P:L-ascorbic acid biosynthetic process"/>
    <property type="evidence" value="ECO:0007669"/>
    <property type="project" value="UniProtKB-KW"/>
</dbReference>
<dbReference type="PROSITE" id="PS00107">
    <property type="entry name" value="PROTEIN_KINASE_ATP"/>
    <property type="match status" value="1"/>
</dbReference>
<evidence type="ECO:0000256" key="15">
    <source>
        <dbReference type="ARBA" id="ARBA00022741"/>
    </source>
</evidence>
<keyword evidence="19" id="KW-0560">Oxidoreductase</keyword>
<feature type="binding site" evidence="23">
    <location>
        <position position="732"/>
    </location>
    <ligand>
        <name>substrate</name>
    </ligand>
</feature>
<proteinExistence type="inferred from homology"/>
<evidence type="ECO:0000256" key="23">
    <source>
        <dbReference type="PIRSR" id="PIRSR607828-1"/>
    </source>
</evidence>
<dbReference type="SUPFAM" id="SSF52058">
    <property type="entry name" value="L domain-like"/>
    <property type="match status" value="1"/>
</dbReference>
<dbReference type="Pfam" id="PF00560">
    <property type="entry name" value="LRR_1"/>
    <property type="match status" value="1"/>
</dbReference>
<evidence type="ECO:0000256" key="2">
    <source>
        <dbReference type="ARBA" id="ARBA00004496"/>
    </source>
</evidence>
<feature type="binding site" evidence="23">
    <location>
        <position position="831"/>
    </location>
    <ligand>
        <name>substrate</name>
    </ligand>
</feature>
<keyword evidence="11" id="KW-0808">Transferase</keyword>
<keyword evidence="15 25" id="KW-0547">Nucleotide-binding</keyword>
<feature type="domain" description="Protein kinase" evidence="27">
    <location>
        <begin position="339"/>
        <end position="609"/>
    </location>
</feature>
<evidence type="ECO:0000256" key="19">
    <source>
        <dbReference type="ARBA" id="ARBA00023002"/>
    </source>
</evidence>
<dbReference type="GO" id="GO:0005524">
    <property type="term" value="F:ATP binding"/>
    <property type="evidence" value="ECO:0007669"/>
    <property type="project" value="UniProtKB-UniRule"/>
</dbReference>
<evidence type="ECO:0000256" key="12">
    <source>
        <dbReference type="ARBA" id="ARBA00022692"/>
    </source>
</evidence>
<dbReference type="Pfam" id="PF05153">
    <property type="entry name" value="MIOX"/>
    <property type="match status" value="1"/>
</dbReference>
<dbReference type="Gene3D" id="3.30.200.20">
    <property type="entry name" value="Phosphorylase Kinase, domain 1"/>
    <property type="match status" value="1"/>
</dbReference>
<comment type="caution">
    <text evidence="28">The sequence shown here is derived from an EMBL/GenBank/DDBJ whole genome shotgun (WGS) entry which is preliminary data.</text>
</comment>
<evidence type="ECO:0000256" key="26">
    <source>
        <dbReference type="SAM" id="Phobius"/>
    </source>
</evidence>
<evidence type="ECO:0000256" key="14">
    <source>
        <dbReference type="ARBA" id="ARBA00022737"/>
    </source>
</evidence>
<keyword evidence="12 26" id="KW-0812">Transmembrane</keyword>
<dbReference type="InterPro" id="IPR032675">
    <property type="entry name" value="LRR_dom_sf"/>
</dbReference>
<comment type="cofactor">
    <cofactor evidence="24">
        <name>Fe cation</name>
        <dbReference type="ChEBI" id="CHEBI:24875"/>
    </cofactor>
    <text evidence="24">Binds 2 iron ions per subunit.</text>
</comment>
<evidence type="ECO:0000256" key="11">
    <source>
        <dbReference type="ARBA" id="ARBA00022679"/>
    </source>
</evidence>
<keyword evidence="13 24" id="KW-0479">Metal-binding</keyword>
<dbReference type="InterPro" id="IPR027949">
    <property type="entry name" value="Chloroplast_duf"/>
</dbReference>
<evidence type="ECO:0000256" key="8">
    <source>
        <dbReference type="ARBA" id="ARBA00022553"/>
    </source>
</evidence>
<dbReference type="FunFam" id="1.10.510.10:FF:000146">
    <property type="entry name" value="LRR receptor-like serine/threonine-protein kinase IOS1"/>
    <property type="match status" value="1"/>
</dbReference>
<feature type="binding site" evidence="23">
    <location>
        <begin position="789"/>
        <end position="791"/>
    </location>
    <ligand>
        <name>substrate</name>
    </ligand>
</feature>
<evidence type="ECO:0000256" key="9">
    <source>
        <dbReference type="ARBA" id="ARBA00022614"/>
    </source>
</evidence>
<keyword evidence="22" id="KW-0675">Receptor</keyword>
<sequence length="1467" mass="163424">MYRPYRAIRFDLAPIWLKETGVRWIRNGVWNFDAVTDVKKTYHIEKNWISDPCSPRNYAWEGLGCSYNSSMSPRIVNLSLADYGLSGKIAASFAKLGALRYLLAVFQHKVVHFMCSVRCGGTAWAQSPSETGRWYRPCQAVAPPGLSLRVRLGGSTAPDRRWYRPCQAVAPPGLSLRVRLGGGTAPVRRWHRLGSVSENLANNSLSGEIPDALGELHFLQELDLSNNQLKGPVPTLLQIRSANQSLILRIGGNSGLCYGSNSCQSQRKLSVTIIIVIVVIAAAFLLMVAACMWKMRRKQADSLKPQKEGHSRGHLKDKNDLFELKSRQFTFEDLVVITKSFQHAIGKGGFGIVYLGELQDGTQVAVKVNSQSSSQGINEFQAEGELLTRIHHKNLVSLVGYCEDGNYLALVYEYMAQGSLEDHLRGKSSTTRFLNWIQRLQIAIEAAQGLEYLHSGCKPPIIHRDVKPSNILLNDKGEAKISDFGVSRIFQNDQTHVSTAVVGTMGYLDPDYFFSCKLTEKSDVYSFGVVLLELITGLPAVLRNPDRGQLVHWILASGDINAVIDDRMQGEYDAYSVSKAAEIAMKCTLPTSIERPTMSEVVMQLKECLALELSSGTTQIHDTSEIRTYCDDSVELSSSTTTTNRRQDDDSELSSAGITTSHYQNESAVSHTAALLHQGCDINGNALSLACVEFLEKMTILVEQPKTGVADEAKGNGGFVVPDANSFGNTFRDYNAESERQKTVEEFYRMNHIHQTYDFVKRMREKYGKLDRVEMSIWECIELLNEFVDESDPDLDEPQIEHLLQTAEAIRKDYPNEDWLHLTGLIHDLGKVLLHPSFGELPQWAVVGDTFPVGCAFDECNVHHKHFEENPDVHNPKFNTKFGVYSEGCGLNNVLMSWGHDDYMYLVAKENKSTLPSAGLFIIRYHSFYPLHKHGAYQYLMNEEDKENLKWLHIFKKSKSNTVALTVSASSSVLLIQTVSAGQRCNLCHSICIDLIRTSLFISYLIQKLQLFCKKSTKPREEKRREEKRKACARYTSWRSLMATLQAHNLFFLSSSSSSSISSHRKLRAGLHVPSANLRTKGVSLPKIPQMISLQREELSSREDNAATGCTQPQPMAPSNDEHLVSKVYAILDAIADRAEMHAIIGAQRNDWNHLLTGSINAITLTSSLMAGISSIPAGDAAAPHFLAFKLSSVILFAAATGMMLITSKIQPSQLAEEQRNATRLWKQLGRSIETTLALRPPTELDTEEAMQKVIALEKAYPLPLLPGMLEKFPENVEPTQWWPKQQSRQQQAVNDMRKNGWSQELEEEMRGILRVLRMKDEEQYVRLGKLVLNINKSLATAGPLLAGLAAIGSGLIGSPALGPAPALVGVVGGVLAAAVNTLEHGGQVGMVFELFRNCAGFYRRLQEEIECNIGEKDEKRRENGELFEMKMALQLGRSLSELKSLASYASPSCKDEEIEEFAGKLF</sequence>
<keyword evidence="10" id="KW-0060">Ascorbate biosynthesis</keyword>
<evidence type="ECO:0000256" key="1">
    <source>
        <dbReference type="ARBA" id="ARBA00004162"/>
    </source>
</evidence>
<dbReference type="GO" id="GO:0005737">
    <property type="term" value="C:cytoplasm"/>
    <property type="evidence" value="ECO:0007669"/>
    <property type="project" value="UniProtKB-SubCell"/>
</dbReference>
<evidence type="ECO:0000256" key="10">
    <source>
        <dbReference type="ARBA" id="ARBA00022644"/>
    </source>
</evidence>
<dbReference type="FunFam" id="3.30.200.20:FF:000394">
    <property type="entry name" value="Leucine-rich repeat receptor-like protein kinase"/>
    <property type="match status" value="1"/>
</dbReference>
<evidence type="ECO:0000256" key="20">
    <source>
        <dbReference type="ARBA" id="ARBA00023004"/>
    </source>
</evidence>
<evidence type="ECO:0000256" key="6">
    <source>
        <dbReference type="ARBA" id="ARBA00022490"/>
    </source>
</evidence>
<gene>
    <name evidence="28" type="ORF">C4D60_Mb10t03780</name>
</gene>
<keyword evidence="29" id="KW-1185">Reference proteome</keyword>
<dbReference type="Gene3D" id="3.80.10.10">
    <property type="entry name" value="Ribonuclease Inhibitor"/>
    <property type="match status" value="1"/>
</dbReference>
<keyword evidence="16" id="KW-0418">Kinase</keyword>
<accession>A0A4S8IUF3</accession>
<dbReference type="Proteomes" id="UP000317650">
    <property type="component" value="Chromosome 10"/>
</dbReference>
<feature type="binding site" evidence="24">
    <location>
        <position position="900"/>
    </location>
    <ligand>
        <name>Fe cation</name>
        <dbReference type="ChEBI" id="CHEBI:24875"/>
        <label>1</label>
    </ligand>
</feature>
<dbReference type="InterPro" id="IPR001245">
    <property type="entry name" value="Ser-Thr/Tyr_kinase_cat_dom"/>
</dbReference>
<evidence type="ECO:0000256" key="21">
    <source>
        <dbReference type="ARBA" id="ARBA00023136"/>
    </source>
</evidence>
<dbReference type="InterPro" id="IPR000719">
    <property type="entry name" value="Prot_kinase_dom"/>
</dbReference>
<evidence type="ECO:0000256" key="4">
    <source>
        <dbReference type="ARBA" id="ARBA00005286"/>
    </source>
</evidence>
<dbReference type="GO" id="GO:0019310">
    <property type="term" value="P:inositol catabolic process"/>
    <property type="evidence" value="ECO:0007669"/>
    <property type="project" value="InterPro"/>
</dbReference>
<dbReference type="InterPro" id="IPR011009">
    <property type="entry name" value="Kinase-like_dom_sf"/>
</dbReference>
<keyword evidence="7" id="KW-0723">Serine/threonine-protein kinase</keyword>
<dbReference type="PROSITE" id="PS50011">
    <property type="entry name" value="PROTEIN_KINASE_DOM"/>
    <property type="match status" value="1"/>
</dbReference>
<evidence type="ECO:0000256" key="3">
    <source>
        <dbReference type="ARBA" id="ARBA00005167"/>
    </source>
</evidence>
<evidence type="ECO:0000256" key="25">
    <source>
        <dbReference type="PROSITE-ProRule" id="PRU10141"/>
    </source>
</evidence>
<dbReference type="SUPFAM" id="SSF109604">
    <property type="entry name" value="HD-domain/PDEase-like"/>
    <property type="match status" value="1"/>
</dbReference>
<keyword evidence="17 25" id="KW-0067">ATP-binding</keyword>
<protein>
    <recommendedName>
        <fullName evidence="5">inositol oxygenase</fullName>
        <ecNumber evidence="5">1.13.99.1</ecNumber>
    </recommendedName>
</protein>
<feature type="binding site" evidence="24">
    <location>
        <position position="827"/>
    </location>
    <ligand>
        <name>Fe cation</name>
        <dbReference type="ChEBI" id="CHEBI:24875"/>
        <label>1</label>
    </ligand>
</feature>
<feature type="binding site" evidence="24">
    <location>
        <position position="926"/>
    </location>
    <ligand>
        <name>Fe cation</name>
        <dbReference type="ChEBI" id="CHEBI:24875"/>
        <label>1</label>
    </ligand>
</feature>
<evidence type="ECO:0000256" key="13">
    <source>
        <dbReference type="ARBA" id="ARBA00022723"/>
    </source>
</evidence>
<organism evidence="28 29">
    <name type="scientific">Musa balbisiana</name>
    <name type="common">Banana</name>
    <dbReference type="NCBI Taxonomy" id="52838"/>
    <lineage>
        <taxon>Eukaryota</taxon>
        <taxon>Viridiplantae</taxon>
        <taxon>Streptophyta</taxon>
        <taxon>Embryophyta</taxon>
        <taxon>Tracheophyta</taxon>
        <taxon>Spermatophyta</taxon>
        <taxon>Magnoliopsida</taxon>
        <taxon>Liliopsida</taxon>
        <taxon>Zingiberales</taxon>
        <taxon>Musaceae</taxon>
        <taxon>Musa</taxon>
    </lineage>
</organism>
<evidence type="ECO:0000313" key="28">
    <source>
        <dbReference type="EMBL" id="THU52417.1"/>
    </source>
</evidence>
<evidence type="ECO:0000256" key="24">
    <source>
        <dbReference type="PIRSR" id="PIRSR607828-2"/>
    </source>
</evidence>
<keyword evidence="9" id="KW-0433">Leucine-rich repeat</keyword>
<keyword evidence="8" id="KW-0597">Phosphoprotein</keyword>
<keyword evidence="21 26" id="KW-0472">Membrane</keyword>
<evidence type="ECO:0000256" key="17">
    <source>
        <dbReference type="ARBA" id="ARBA00022840"/>
    </source>
</evidence>
<dbReference type="STRING" id="52838.A0A4S8IUF3"/>
<evidence type="ECO:0000256" key="18">
    <source>
        <dbReference type="ARBA" id="ARBA00022989"/>
    </source>
</evidence>
<comment type="subcellular location">
    <subcellularLocation>
        <location evidence="1">Cell membrane</location>
        <topology evidence="1">Single-pass membrane protein</topology>
    </subcellularLocation>
    <subcellularLocation>
        <location evidence="2">Cytoplasm</location>
    </subcellularLocation>
</comment>
<dbReference type="InterPro" id="IPR017441">
    <property type="entry name" value="Protein_kinase_ATP_BS"/>
</dbReference>
<dbReference type="InterPro" id="IPR008271">
    <property type="entry name" value="Ser/Thr_kinase_AS"/>
</dbReference>
<keyword evidence="18 26" id="KW-1133">Transmembrane helix</keyword>
<feature type="transmembrane region" description="Helical" evidence="26">
    <location>
        <begin position="269"/>
        <end position="293"/>
    </location>
</feature>
<dbReference type="Gene3D" id="1.10.510.10">
    <property type="entry name" value="Transferase(Phosphotransferase) domain 1"/>
    <property type="match status" value="1"/>
</dbReference>
<feature type="binding site" evidence="25">
    <location>
        <position position="367"/>
    </location>
    <ligand>
        <name>ATP</name>
        <dbReference type="ChEBI" id="CHEBI:30616"/>
    </ligand>
</feature>
<reference evidence="28 29" key="1">
    <citation type="journal article" date="2019" name="Nat. Plants">
        <title>Genome sequencing of Musa balbisiana reveals subgenome evolution and function divergence in polyploid bananas.</title>
        <authorList>
            <person name="Yao X."/>
        </authorList>
    </citation>
    <scope>NUCLEOTIDE SEQUENCE [LARGE SCALE GENOMIC DNA]</scope>
    <source>
        <strain evidence="29">cv. DH-PKW</strain>
        <tissue evidence="28">Leaves</tissue>
    </source>
</reference>
<comment type="similarity">
    <text evidence="4">Belongs to the myo-inositol oxygenase family.</text>
</comment>
<dbReference type="SUPFAM" id="SSF56112">
    <property type="entry name" value="Protein kinase-like (PK-like)"/>
    <property type="match status" value="1"/>
</dbReference>
<dbReference type="CDD" id="cd14066">
    <property type="entry name" value="STKc_IRAK"/>
    <property type="match status" value="1"/>
</dbReference>
<comment type="pathway">
    <text evidence="3">Polyol metabolism; myo-inositol degradation into D-glucuronate; D-glucuronate from myo-inositol: step 1/1.</text>
</comment>
<name>A0A4S8IUF3_MUSBA</name>
<feature type="binding site" evidence="23">
    <location>
        <begin position="848"/>
        <end position="849"/>
    </location>
    <ligand>
        <name>substrate</name>
    </ligand>
</feature>
<feature type="binding site" evidence="24">
    <location>
        <position position="828"/>
    </location>
    <ligand>
        <name>Fe cation</name>
        <dbReference type="ChEBI" id="CHEBI:24875"/>
        <label>1</label>
    </ligand>
</feature>
<feature type="binding site" evidence="23">
    <location>
        <begin position="926"/>
        <end position="927"/>
    </location>
    <ligand>
        <name>substrate</name>
    </ligand>
</feature>
<evidence type="ECO:0000256" key="22">
    <source>
        <dbReference type="ARBA" id="ARBA00023170"/>
    </source>
</evidence>
<dbReference type="UniPathway" id="UPA00111">
    <property type="reaction ID" value="UER00527"/>
</dbReference>
<dbReference type="InterPro" id="IPR001611">
    <property type="entry name" value="Leu-rich_rpt"/>
</dbReference>
<dbReference type="GO" id="GO:0050113">
    <property type="term" value="F:inositol oxygenase activity"/>
    <property type="evidence" value="ECO:0007669"/>
    <property type="project" value="UniProtKB-EC"/>
</dbReference>
<keyword evidence="6" id="KW-0963">Cytoplasm</keyword>
<dbReference type="EMBL" id="PYDT01000008">
    <property type="protein sequence ID" value="THU52417.1"/>
    <property type="molecule type" value="Genomic_DNA"/>
</dbReference>
<dbReference type="PROSITE" id="PS00108">
    <property type="entry name" value="PROTEIN_KINASE_ST"/>
    <property type="match status" value="1"/>
</dbReference>
<keyword evidence="14" id="KW-0677">Repeat</keyword>
<dbReference type="GO" id="GO:0005886">
    <property type="term" value="C:plasma membrane"/>
    <property type="evidence" value="ECO:0007669"/>
    <property type="project" value="UniProtKB-SubCell"/>
</dbReference>
<evidence type="ECO:0000313" key="29">
    <source>
        <dbReference type="Proteomes" id="UP000317650"/>
    </source>
</evidence>
<evidence type="ECO:0000256" key="5">
    <source>
        <dbReference type="ARBA" id="ARBA00011919"/>
    </source>
</evidence>
<evidence type="ECO:0000256" key="7">
    <source>
        <dbReference type="ARBA" id="ARBA00022527"/>
    </source>
</evidence>
<dbReference type="PANTHER" id="PTHR45631:SF202">
    <property type="entry name" value="SENESCENCE-INDUCED RECEPTOR-LIKE SERINE_THREONINE-PROTEIN KINASE"/>
    <property type="match status" value="1"/>
</dbReference>
<dbReference type="PANTHER" id="PTHR45631">
    <property type="entry name" value="OS07G0107800 PROTEIN-RELATED"/>
    <property type="match status" value="1"/>
</dbReference>